<keyword evidence="2" id="KW-1185">Reference proteome</keyword>
<evidence type="ECO:0008006" key="3">
    <source>
        <dbReference type="Google" id="ProtNLM"/>
    </source>
</evidence>
<organism evidence="1 2">
    <name type="scientific">Orenia marismortui</name>
    <dbReference type="NCBI Taxonomy" id="46469"/>
    <lineage>
        <taxon>Bacteria</taxon>
        <taxon>Bacillati</taxon>
        <taxon>Bacillota</taxon>
        <taxon>Clostridia</taxon>
        <taxon>Halanaerobiales</taxon>
        <taxon>Halobacteroidaceae</taxon>
        <taxon>Orenia</taxon>
    </lineage>
</organism>
<proteinExistence type="predicted"/>
<reference evidence="1 2" key="1">
    <citation type="submission" date="2019-03" db="EMBL/GenBank/DDBJ databases">
        <title>Subsurface microbial communities from deep shales in Ohio and West Virginia, USA.</title>
        <authorList>
            <person name="Wrighton K."/>
        </authorList>
    </citation>
    <scope>NUCLEOTIDE SEQUENCE [LARGE SCALE GENOMIC DNA]</scope>
    <source>
        <strain evidence="1 2">MSL 6dP</strain>
    </source>
</reference>
<dbReference type="Proteomes" id="UP000295832">
    <property type="component" value="Unassembled WGS sequence"/>
</dbReference>
<comment type="caution">
    <text evidence="1">The sequence shown here is derived from an EMBL/GenBank/DDBJ whole genome shotgun (WGS) entry which is preliminary data.</text>
</comment>
<accession>A0A4R8H0B8</accession>
<protein>
    <recommendedName>
        <fullName evidence="3">DUF4382 domain-containing protein</fullName>
    </recommendedName>
</protein>
<sequence>MNRKFVFFTLLLIILLLVTACEGIGNLKVTIYDSEQNLANDVYVGLYTKDLKHRINFAYTLHGVVAFDELPSGSYSMKIYSNGVEKIITVQIKANDTNSVKVNLAE</sequence>
<dbReference type="RefSeq" id="WP_134115477.1">
    <property type="nucleotide sequence ID" value="NZ_SOEG01000005.1"/>
</dbReference>
<gene>
    <name evidence="1" type="ORF">C7959_10596</name>
</gene>
<dbReference type="PROSITE" id="PS51257">
    <property type="entry name" value="PROKAR_LIPOPROTEIN"/>
    <property type="match status" value="1"/>
</dbReference>
<dbReference type="AlphaFoldDB" id="A0A4R8H0B8"/>
<evidence type="ECO:0000313" key="2">
    <source>
        <dbReference type="Proteomes" id="UP000295832"/>
    </source>
</evidence>
<dbReference type="EMBL" id="SOEG01000005">
    <property type="protein sequence ID" value="TDX52742.1"/>
    <property type="molecule type" value="Genomic_DNA"/>
</dbReference>
<evidence type="ECO:0000313" key="1">
    <source>
        <dbReference type="EMBL" id="TDX52742.1"/>
    </source>
</evidence>
<name>A0A4R8H0B8_9FIRM</name>